<dbReference type="STRING" id="1121950.SAMN02745243_03426"/>
<accession>A0A1M6U7K1</accession>
<evidence type="ECO:0008006" key="3">
    <source>
        <dbReference type="Google" id="ProtNLM"/>
    </source>
</evidence>
<dbReference type="OrthoDB" id="1751953at2"/>
<dbReference type="EMBL" id="FQZY01000068">
    <property type="protein sequence ID" value="SHK65232.1"/>
    <property type="molecule type" value="Genomic_DNA"/>
</dbReference>
<organism evidence="1 2">
    <name type="scientific">Hespellia stercorisuis DSM 15480</name>
    <dbReference type="NCBI Taxonomy" id="1121950"/>
    <lineage>
        <taxon>Bacteria</taxon>
        <taxon>Bacillati</taxon>
        <taxon>Bacillota</taxon>
        <taxon>Clostridia</taxon>
        <taxon>Lachnospirales</taxon>
        <taxon>Lachnospiraceae</taxon>
        <taxon>Hespellia</taxon>
    </lineage>
</organism>
<dbReference type="InterPro" id="IPR024211">
    <property type="entry name" value="DUF3841"/>
</dbReference>
<protein>
    <recommendedName>
        <fullName evidence="3">DUF3841 domain-containing protein</fullName>
    </recommendedName>
</protein>
<evidence type="ECO:0000313" key="1">
    <source>
        <dbReference type="EMBL" id="SHK65232.1"/>
    </source>
</evidence>
<keyword evidence="2" id="KW-1185">Reference proteome</keyword>
<dbReference type="AlphaFoldDB" id="A0A1M6U7K1"/>
<gene>
    <name evidence="1" type="ORF">SAMN02745243_03426</name>
</gene>
<sequence>MGAEKRMDKEYRTIRLYSPQANAVYEELCRDGVCHSKPEYVKKKYKESAPIFLTAYEWFVAEAQKLVPRPEGAQFPYWAFADERAVDQGKGSHLLVLDVPEDEVILFDMYDWNRVVQLSLMGETREEEIQYHKQLQACGVNENDVMLTSFYPEQKRQIQESWRRLFRYDVQLKAGNTDGVGCVQAGLWRIKKEWVQG</sequence>
<reference evidence="1 2" key="1">
    <citation type="submission" date="2016-11" db="EMBL/GenBank/DDBJ databases">
        <authorList>
            <person name="Jaros S."/>
            <person name="Januszkiewicz K."/>
            <person name="Wedrychowicz H."/>
        </authorList>
    </citation>
    <scope>NUCLEOTIDE SEQUENCE [LARGE SCALE GENOMIC DNA]</scope>
    <source>
        <strain evidence="1 2">DSM 15480</strain>
    </source>
</reference>
<proteinExistence type="predicted"/>
<evidence type="ECO:0000313" key="2">
    <source>
        <dbReference type="Proteomes" id="UP000184301"/>
    </source>
</evidence>
<dbReference type="Pfam" id="PF12952">
    <property type="entry name" value="DUF3841"/>
    <property type="match status" value="1"/>
</dbReference>
<name>A0A1M6U7K1_9FIRM</name>
<dbReference type="Proteomes" id="UP000184301">
    <property type="component" value="Unassembled WGS sequence"/>
</dbReference>